<dbReference type="AlphaFoldDB" id="A0A2A2EFX5"/>
<gene>
    <name evidence="2" type="ORF">B1400_1519</name>
</gene>
<keyword evidence="1" id="KW-1133">Transmembrane helix</keyword>
<proteinExistence type="predicted"/>
<keyword evidence="3" id="KW-1185">Reference proteome</keyword>
<dbReference type="EMBL" id="MVOG01000033">
    <property type="protein sequence ID" value="PAU67836.1"/>
    <property type="molecule type" value="Genomic_DNA"/>
</dbReference>
<protein>
    <submittedName>
        <fullName evidence="2">Uncharacterized protein</fullName>
    </submittedName>
</protein>
<dbReference type="RefSeq" id="WP_133064648.1">
    <property type="nucleotide sequence ID" value="NZ_MVOG01000033.1"/>
</dbReference>
<feature type="transmembrane region" description="Helical" evidence="1">
    <location>
        <begin position="160"/>
        <end position="178"/>
    </location>
</feature>
<accession>A0A2A2EFX5</accession>
<evidence type="ECO:0000313" key="2">
    <source>
        <dbReference type="EMBL" id="PAU67836.1"/>
    </source>
</evidence>
<evidence type="ECO:0000256" key="1">
    <source>
        <dbReference type="SAM" id="Phobius"/>
    </source>
</evidence>
<keyword evidence="1" id="KW-0472">Membrane</keyword>
<feature type="transmembrane region" description="Helical" evidence="1">
    <location>
        <begin position="190"/>
        <end position="209"/>
    </location>
</feature>
<reference evidence="2 3" key="1">
    <citation type="journal article" date="2017" name="ISME J.">
        <title>Unveiling bifidobacterial biogeography across the mammalian branch of the tree of life.</title>
        <authorList>
            <person name="Milani C."/>
            <person name="Mangifesta M."/>
            <person name="Mancabelli L."/>
            <person name="Lugli G.A."/>
            <person name="James K."/>
            <person name="Duranti S."/>
            <person name="Turroni F."/>
            <person name="Ferrario C."/>
            <person name="Ossiprandi M.C."/>
            <person name="van Sinderen D."/>
            <person name="Ventura M."/>
        </authorList>
    </citation>
    <scope>NUCLEOTIDE SEQUENCE [LARGE SCALE GENOMIC DNA]</scope>
    <source>
        <strain evidence="2 3">70</strain>
    </source>
</reference>
<comment type="caution">
    <text evidence="2">The sequence shown here is derived from an EMBL/GenBank/DDBJ whole genome shotgun (WGS) entry which is preliminary data.</text>
</comment>
<organism evidence="2 3">
    <name type="scientific">Bifidobacterium italicum</name>
    <dbReference type="NCBI Taxonomy" id="1960968"/>
    <lineage>
        <taxon>Bacteria</taxon>
        <taxon>Bacillati</taxon>
        <taxon>Actinomycetota</taxon>
        <taxon>Actinomycetes</taxon>
        <taxon>Bifidobacteriales</taxon>
        <taxon>Bifidobacteriaceae</taxon>
        <taxon>Bifidobacterium</taxon>
    </lineage>
</organism>
<name>A0A2A2EFX5_9BIFI</name>
<keyword evidence="1" id="KW-0812">Transmembrane</keyword>
<evidence type="ECO:0000313" key="3">
    <source>
        <dbReference type="Proteomes" id="UP000217986"/>
    </source>
</evidence>
<sequence>MLEDSITRENRQKNDPVLVKHECLSYIDSSIVLNTIASSEEWVCDEHVDSDFHYSSLRKYSSLRLRVAESNRTYYFSFSDKTFTASIGRQPYGLADEAKKAVPKEDINRINQLFSDIEKCYRQQVMSVGAADGAKKTMWWSIGFFLFALFCNKTCNRPPFYVSMIFAVISGIACVSSFSNTMDHNESKAWMPATASVICIIAFLMMILAPTHY</sequence>
<dbReference type="Proteomes" id="UP000217986">
    <property type="component" value="Unassembled WGS sequence"/>
</dbReference>